<evidence type="ECO:0000313" key="2">
    <source>
        <dbReference type="Proteomes" id="UP000800036"/>
    </source>
</evidence>
<accession>A0A6A5UPD7</accession>
<reference evidence="1" key="1">
    <citation type="journal article" date="2020" name="Stud. Mycol.">
        <title>101 Dothideomycetes genomes: a test case for predicting lifestyles and emergence of pathogens.</title>
        <authorList>
            <person name="Haridas S."/>
            <person name="Albert R."/>
            <person name="Binder M."/>
            <person name="Bloem J."/>
            <person name="Labutti K."/>
            <person name="Salamov A."/>
            <person name="Andreopoulos B."/>
            <person name="Baker S."/>
            <person name="Barry K."/>
            <person name="Bills G."/>
            <person name="Bluhm B."/>
            <person name="Cannon C."/>
            <person name="Castanera R."/>
            <person name="Culley D."/>
            <person name="Daum C."/>
            <person name="Ezra D."/>
            <person name="Gonzalez J."/>
            <person name="Henrissat B."/>
            <person name="Kuo A."/>
            <person name="Liang C."/>
            <person name="Lipzen A."/>
            <person name="Lutzoni F."/>
            <person name="Magnuson J."/>
            <person name="Mondo S."/>
            <person name="Nolan M."/>
            <person name="Ohm R."/>
            <person name="Pangilinan J."/>
            <person name="Park H.-J."/>
            <person name="Ramirez L."/>
            <person name="Alfaro M."/>
            <person name="Sun H."/>
            <person name="Tritt A."/>
            <person name="Yoshinaga Y."/>
            <person name="Zwiers L.-H."/>
            <person name="Turgeon B."/>
            <person name="Goodwin S."/>
            <person name="Spatafora J."/>
            <person name="Crous P."/>
            <person name="Grigoriev I."/>
        </authorList>
    </citation>
    <scope>NUCLEOTIDE SEQUENCE</scope>
    <source>
        <strain evidence="1">CBS 107.79</strain>
    </source>
</reference>
<dbReference type="EMBL" id="ML976742">
    <property type="protein sequence ID" value="KAF1966725.1"/>
    <property type="molecule type" value="Genomic_DNA"/>
</dbReference>
<gene>
    <name evidence="1" type="ORF">BU23DRAFT_313419</name>
</gene>
<keyword evidence="2" id="KW-1185">Reference proteome</keyword>
<name>A0A6A5UPD7_9PLEO</name>
<proteinExistence type="predicted"/>
<dbReference type="AlphaFoldDB" id="A0A6A5UPD7"/>
<evidence type="ECO:0000313" key="1">
    <source>
        <dbReference type="EMBL" id="KAF1966725.1"/>
    </source>
</evidence>
<organism evidence="1 2">
    <name type="scientific">Bimuria novae-zelandiae CBS 107.79</name>
    <dbReference type="NCBI Taxonomy" id="1447943"/>
    <lineage>
        <taxon>Eukaryota</taxon>
        <taxon>Fungi</taxon>
        <taxon>Dikarya</taxon>
        <taxon>Ascomycota</taxon>
        <taxon>Pezizomycotina</taxon>
        <taxon>Dothideomycetes</taxon>
        <taxon>Pleosporomycetidae</taxon>
        <taxon>Pleosporales</taxon>
        <taxon>Massarineae</taxon>
        <taxon>Didymosphaeriaceae</taxon>
        <taxon>Bimuria</taxon>
    </lineage>
</organism>
<dbReference type="Proteomes" id="UP000800036">
    <property type="component" value="Unassembled WGS sequence"/>
</dbReference>
<sequence length="97" mass="10601">MPGCKCHRLFMDLTTGDSDGPTPSLSVLSHTTIRWPAYCRRISFLDLERVHSSIRDRSAARFGAHETASIFLAGAISKERPLHALAVLGDGKAPLQL</sequence>
<protein>
    <submittedName>
        <fullName evidence="1">Uncharacterized protein</fullName>
    </submittedName>
</protein>